<dbReference type="EMBL" id="LGST01000023">
    <property type="protein sequence ID" value="KND99478.1"/>
    <property type="molecule type" value="Genomic_DNA"/>
</dbReference>
<reference evidence="2" key="1">
    <citation type="journal article" date="2015" name="BMC Genomics">
        <title>Draft genome of a commonly misdiagnosed multidrug resistant pathogen Candida auris.</title>
        <authorList>
            <person name="Chatterjee S."/>
            <person name="Alampalli S.V."/>
            <person name="Nageshan R.K."/>
            <person name="Chettiar S.T."/>
            <person name="Joshi S."/>
            <person name="Tatu U.S."/>
        </authorList>
    </citation>
    <scope>NUCLEOTIDE SEQUENCE [LARGE SCALE GENOMIC DNA]</scope>
    <source>
        <strain evidence="2">6684</strain>
    </source>
</reference>
<proteinExistence type="predicted"/>
<dbReference type="VEuPathDB" id="FungiDB:QG37_03614"/>
<evidence type="ECO:0000313" key="2">
    <source>
        <dbReference type="Proteomes" id="UP000037122"/>
    </source>
</evidence>
<dbReference type="Proteomes" id="UP000037122">
    <property type="component" value="Unassembled WGS sequence"/>
</dbReference>
<name>A0A0L0NZM1_CANAR</name>
<accession>A0A0L0NZM1</accession>
<dbReference type="AlphaFoldDB" id="A0A0L0NZM1"/>
<evidence type="ECO:0000313" key="1">
    <source>
        <dbReference type="EMBL" id="KND99478.1"/>
    </source>
</evidence>
<comment type="caution">
    <text evidence="1">The sequence shown here is derived from an EMBL/GenBank/DDBJ whole genome shotgun (WGS) entry which is preliminary data.</text>
</comment>
<gene>
    <name evidence="1" type="ORF">QG37_03614</name>
</gene>
<sequence length="119" mass="13597">MPIVKRRPPSANQARYIVWRFLEPFGAARNLLAQGESPERRCKTEAKGGCGAREEADWRIEEADWMREGDFCGECFLALENVHRYLVLCRLWIRGDLGFSVAVAHLEIMGLTGENLIFL</sequence>
<organism evidence="1 2">
    <name type="scientific">Candidozyma auris</name>
    <name type="common">Yeast</name>
    <name type="synonym">Candida auris</name>
    <dbReference type="NCBI Taxonomy" id="498019"/>
    <lineage>
        <taxon>Eukaryota</taxon>
        <taxon>Fungi</taxon>
        <taxon>Dikarya</taxon>
        <taxon>Ascomycota</taxon>
        <taxon>Saccharomycotina</taxon>
        <taxon>Pichiomycetes</taxon>
        <taxon>Metschnikowiaceae</taxon>
        <taxon>Candidozyma</taxon>
    </lineage>
</organism>
<protein>
    <submittedName>
        <fullName evidence="1">Uncharacterized protein</fullName>
    </submittedName>
</protein>